<gene>
    <name evidence="4" type="ORF">FZ934_12685</name>
</gene>
<protein>
    <submittedName>
        <fullName evidence="4">EAL domain-containing protein</fullName>
    </submittedName>
</protein>
<evidence type="ECO:0000313" key="5">
    <source>
        <dbReference type="Proteomes" id="UP000326881"/>
    </source>
</evidence>
<dbReference type="InterPro" id="IPR029787">
    <property type="entry name" value="Nucleotide_cyclase"/>
</dbReference>
<dbReference type="SMART" id="SM00267">
    <property type="entry name" value="GGDEF"/>
    <property type="match status" value="1"/>
</dbReference>
<keyword evidence="1" id="KW-1133">Transmembrane helix</keyword>
<dbReference type="SUPFAM" id="SSF141868">
    <property type="entry name" value="EAL domain-like"/>
    <property type="match status" value="1"/>
</dbReference>
<proteinExistence type="predicted"/>
<sequence length="520" mass="57949">MPVFFRSRAGRQCLSLIALGMALWVAGAMLEFGYWLATFVSEFEPYGADKLVLALAIGGAMSFLYSVLRIADLRKEMDQRARAEAKADWTATHDHLTRLPNRYAFERKVLRRKPSSEDDPETVRNVTIFCIDLDGFKKVNDLIGHNGGDALLIEVSKRICAIGSADSVYRFGGDEFIVIAAGFSEQQEQRFARLLIQAVTRPVHIEGFAVEVGASVGYERWAEGREPLEEAAHRADLAMYEAKSRGPNHYLAFEATMHEKVMVRAALEAKLRVAIQEKALRPFYQPLIDLRNGEVCGFEALARWTDKDGTSIPPTTFIAIAEETGLITALFEDLLDQACRDALNWPDHIRLSFNVSPVQMEDKLLTTRIFRVLAGSGLKAQRLEIEITENALIQDPAAAAAILAELHDAGVQIALDDFGTGYSSLAQLARYRFDKIKIDKSFIATYREDERQEKVVRAMLGLGHSLNIQTTAEGIEEHRQLSHLLQLGCDIGQGYLFGKPMPANEALIFLEQREKTAAVG</sequence>
<evidence type="ECO:0000259" key="3">
    <source>
        <dbReference type="PROSITE" id="PS50887"/>
    </source>
</evidence>
<dbReference type="AlphaFoldDB" id="A0A5Q0CAW9"/>
<keyword evidence="5" id="KW-1185">Reference proteome</keyword>
<dbReference type="Proteomes" id="UP000326881">
    <property type="component" value="Chromosome"/>
</dbReference>
<feature type="domain" description="EAL" evidence="2">
    <location>
        <begin position="264"/>
        <end position="514"/>
    </location>
</feature>
<dbReference type="InterPro" id="IPR000160">
    <property type="entry name" value="GGDEF_dom"/>
</dbReference>
<dbReference type="RefSeq" id="WP_153271338.1">
    <property type="nucleotide sequence ID" value="NZ_CP043498.1"/>
</dbReference>
<dbReference type="PROSITE" id="PS50883">
    <property type="entry name" value="EAL"/>
    <property type="match status" value="1"/>
</dbReference>
<dbReference type="CDD" id="cd01948">
    <property type="entry name" value="EAL"/>
    <property type="match status" value="1"/>
</dbReference>
<dbReference type="InterPro" id="IPR043128">
    <property type="entry name" value="Rev_trsase/Diguanyl_cyclase"/>
</dbReference>
<dbReference type="PANTHER" id="PTHR44757">
    <property type="entry name" value="DIGUANYLATE CYCLASE DGCP"/>
    <property type="match status" value="1"/>
</dbReference>
<dbReference type="Pfam" id="PF00990">
    <property type="entry name" value="GGDEF"/>
    <property type="match status" value="1"/>
</dbReference>
<organism evidence="4 5">
    <name type="scientific">Rhizobium grahamii</name>
    <dbReference type="NCBI Taxonomy" id="1120045"/>
    <lineage>
        <taxon>Bacteria</taxon>
        <taxon>Pseudomonadati</taxon>
        <taxon>Pseudomonadota</taxon>
        <taxon>Alphaproteobacteria</taxon>
        <taxon>Hyphomicrobiales</taxon>
        <taxon>Rhizobiaceae</taxon>
        <taxon>Rhizobium/Agrobacterium group</taxon>
        <taxon>Rhizobium</taxon>
    </lineage>
</organism>
<evidence type="ECO:0000259" key="2">
    <source>
        <dbReference type="PROSITE" id="PS50883"/>
    </source>
</evidence>
<dbReference type="InterPro" id="IPR001633">
    <property type="entry name" value="EAL_dom"/>
</dbReference>
<dbReference type="KEGG" id="rgr:FZ934_12685"/>
<dbReference type="PROSITE" id="PS50887">
    <property type="entry name" value="GGDEF"/>
    <property type="match status" value="1"/>
</dbReference>
<dbReference type="Gene3D" id="3.30.70.270">
    <property type="match status" value="1"/>
</dbReference>
<dbReference type="SUPFAM" id="SSF55073">
    <property type="entry name" value="Nucleotide cyclase"/>
    <property type="match status" value="1"/>
</dbReference>
<dbReference type="CDD" id="cd01949">
    <property type="entry name" value="GGDEF"/>
    <property type="match status" value="1"/>
</dbReference>
<dbReference type="PANTHER" id="PTHR44757:SF2">
    <property type="entry name" value="BIOFILM ARCHITECTURE MAINTENANCE PROTEIN MBAA"/>
    <property type="match status" value="1"/>
</dbReference>
<name>A0A5Q0CAW9_9HYPH</name>
<dbReference type="InterPro" id="IPR052155">
    <property type="entry name" value="Biofilm_reg_signaling"/>
</dbReference>
<keyword evidence="1" id="KW-0472">Membrane</keyword>
<dbReference type="NCBIfam" id="TIGR00254">
    <property type="entry name" value="GGDEF"/>
    <property type="match status" value="1"/>
</dbReference>
<evidence type="ECO:0000313" key="4">
    <source>
        <dbReference type="EMBL" id="QFY61180.1"/>
    </source>
</evidence>
<evidence type="ECO:0000256" key="1">
    <source>
        <dbReference type="SAM" id="Phobius"/>
    </source>
</evidence>
<feature type="domain" description="GGDEF" evidence="3">
    <location>
        <begin position="124"/>
        <end position="255"/>
    </location>
</feature>
<dbReference type="EMBL" id="CP043498">
    <property type="protein sequence ID" value="QFY61180.1"/>
    <property type="molecule type" value="Genomic_DNA"/>
</dbReference>
<accession>A0A5Q0CAW9</accession>
<dbReference type="Pfam" id="PF00563">
    <property type="entry name" value="EAL"/>
    <property type="match status" value="1"/>
</dbReference>
<dbReference type="Gene3D" id="3.20.20.450">
    <property type="entry name" value="EAL domain"/>
    <property type="match status" value="1"/>
</dbReference>
<dbReference type="OrthoDB" id="9814202at2"/>
<dbReference type="InterPro" id="IPR035919">
    <property type="entry name" value="EAL_sf"/>
</dbReference>
<keyword evidence="1" id="KW-0812">Transmembrane</keyword>
<feature type="transmembrane region" description="Helical" evidence="1">
    <location>
        <begin position="51"/>
        <end position="71"/>
    </location>
</feature>
<dbReference type="SMART" id="SM00052">
    <property type="entry name" value="EAL"/>
    <property type="match status" value="1"/>
</dbReference>
<reference evidence="4 5" key="1">
    <citation type="submission" date="2019-08" db="EMBL/GenBank/DDBJ databases">
        <title>Prosopis cineraria nodule microbiome.</title>
        <authorList>
            <person name="Ali R."/>
            <person name="Chaluvadi S.R."/>
            <person name="Wang X."/>
        </authorList>
    </citation>
    <scope>NUCLEOTIDE SEQUENCE [LARGE SCALE GENOMIC DNA]</scope>
    <source>
        <strain evidence="4 5">BG7</strain>
    </source>
</reference>